<accession>A0A382QHB1</accession>
<protein>
    <submittedName>
        <fullName evidence="1">Uncharacterized protein</fullName>
    </submittedName>
</protein>
<gene>
    <name evidence="1" type="ORF">METZ01_LOCUS337690</name>
</gene>
<sequence>GDITWSPMAIDKIVSESKDYTDFRERTYEVAGLDSFIAFACKIVMKGSKSTEPPFIKDLRVIALAL</sequence>
<name>A0A382QHB1_9ZZZZ</name>
<evidence type="ECO:0000313" key="1">
    <source>
        <dbReference type="EMBL" id="SVC84836.1"/>
    </source>
</evidence>
<dbReference type="EMBL" id="UINC01114495">
    <property type="protein sequence ID" value="SVC84836.1"/>
    <property type="molecule type" value="Genomic_DNA"/>
</dbReference>
<feature type="non-terminal residue" evidence="1">
    <location>
        <position position="1"/>
    </location>
</feature>
<proteinExistence type="predicted"/>
<dbReference type="AlphaFoldDB" id="A0A382QHB1"/>
<reference evidence="1" key="1">
    <citation type="submission" date="2018-05" db="EMBL/GenBank/DDBJ databases">
        <authorList>
            <person name="Lanie J.A."/>
            <person name="Ng W.-L."/>
            <person name="Kazmierczak K.M."/>
            <person name="Andrzejewski T.M."/>
            <person name="Davidsen T.M."/>
            <person name="Wayne K.J."/>
            <person name="Tettelin H."/>
            <person name="Glass J.I."/>
            <person name="Rusch D."/>
            <person name="Podicherti R."/>
            <person name="Tsui H.-C.T."/>
            <person name="Winkler M.E."/>
        </authorList>
    </citation>
    <scope>NUCLEOTIDE SEQUENCE</scope>
</reference>
<organism evidence="1">
    <name type="scientific">marine metagenome</name>
    <dbReference type="NCBI Taxonomy" id="408172"/>
    <lineage>
        <taxon>unclassified sequences</taxon>
        <taxon>metagenomes</taxon>
        <taxon>ecological metagenomes</taxon>
    </lineage>
</organism>